<reference evidence="2 3" key="1">
    <citation type="submission" date="2019-04" db="EMBL/GenBank/DDBJ databases">
        <title>Taxonomy of novel Haliea sp. from mangrove soil of West Coast of India.</title>
        <authorList>
            <person name="Verma A."/>
            <person name="Kumar P."/>
            <person name="Krishnamurthi S."/>
        </authorList>
    </citation>
    <scope>NUCLEOTIDE SEQUENCE [LARGE SCALE GENOMIC DNA]</scope>
    <source>
        <strain evidence="2 3">SAOS-164</strain>
    </source>
</reference>
<dbReference type="Pfam" id="PF13640">
    <property type="entry name" value="2OG-FeII_Oxy_3"/>
    <property type="match status" value="1"/>
</dbReference>
<evidence type="ECO:0000313" key="3">
    <source>
        <dbReference type="Proteomes" id="UP000298050"/>
    </source>
</evidence>
<organism evidence="2 3">
    <name type="scientific">Mangrovimicrobium sediminis</name>
    <dbReference type="NCBI Taxonomy" id="2562682"/>
    <lineage>
        <taxon>Bacteria</taxon>
        <taxon>Pseudomonadati</taxon>
        <taxon>Pseudomonadota</taxon>
        <taxon>Gammaproteobacteria</taxon>
        <taxon>Cellvibrionales</taxon>
        <taxon>Halieaceae</taxon>
        <taxon>Mangrovimicrobium</taxon>
    </lineage>
</organism>
<evidence type="ECO:0000313" key="2">
    <source>
        <dbReference type="EMBL" id="TGD71608.1"/>
    </source>
</evidence>
<feature type="domain" description="Prolyl 4-hydroxylase alpha subunit Fe(2+) 2OG dioxygenase" evidence="1">
    <location>
        <begin position="118"/>
        <end position="215"/>
    </location>
</feature>
<sequence>MSGAQYLNQEVMDGIDTREFRGQRPYPWLNPQYFIRPERYQELLDTLPDISRFKGAFYGTRKHGQKGHDRYALDYEDGMELAAPWETFIQELRADSYRKFVCRLLDVGDIRFRFHWHYTPQGCEVSPHCDSRGKLGSQIFYLNSANDWDPAWGGETVILDDEGRFPAASAPEFADFTAEYAAQTQDNRSLLFARQGNSWHGVHAVQCPEGYYRKVFIVVFEAYRPLRAAAKKFKRALRGKPLVTDKERMMY</sequence>
<accession>A0A4Z0LWU0</accession>
<dbReference type="RefSeq" id="WP_135446124.1">
    <property type="nucleotide sequence ID" value="NZ_SRLE01000013.1"/>
</dbReference>
<comment type="caution">
    <text evidence="2">The sequence shown here is derived from an EMBL/GenBank/DDBJ whole genome shotgun (WGS) entry which is preliminary data.</text>
</comment>
<dbReference type="InterPro" id="IPR044862">
    <property type="entry name" value="Pro_4_hyd_alph_FE2OG_OXY"/>
</dbReference>
<keyword evidence="3" id="KW-1185">Reference proteome</keyword>
<dbReference type="EMBL" id="SRLE01000013">
    <property type="protein sequence ID" value="TGD71608.1"/>
    <property type="molecule type" value="Genomic_DNA"/>
</dbReference>
<protein>
    <recommendedName>
        <fullName evidence="1">Prolyl 4-hydroxylase alpha subunit Fe(2+) 2OG dioxygenase domain-containing protein</fullName>
    </recommendedName>
</protein>
<dbReference type="AlphaFoldDB" id="A0A4Z0LWU0"/>
<dbReference type="Proteomes" id="UP000298050">
    <property type="component" value="Unassembled WGS sequence"/>
</dbReference>
<dbReference type="OrthoDB" id="484647at2"/>
<dbReference type="Gene3D" id="2.60.120.620">
    <property type="entry name" value="q2cbj1_9rhob like domain"/>
    <property type="match status" value="1"/>
</dbReference>
<gene>
    <name evidence="2" type="ORF">E4634_18390</name>
</gene>
<evidence type="ECO:0000259" key="1">
    <source>
        <dbReference type="Pfam" id="PF13640"/>
    </source>
</evidence>
<name>A0A4Z0LWU0_9GAMM</name>
<proteinExistence type="predicted"/>